<sequence>MKARDDFVFNSIMVRDIEMTVRGNKVFKRIQVLLKERLARNQMVILFPSQGTRSRAESFMQGIGTRRRDDEAQVMRSKKHFTHLTSVRSTKGESLKELITRWRKVSRYVEGANDNSRIEMFSTSLLKGPFRVDLTTHLADFFEEAMARENRYVTLEEMNEEQEETSETSKCDASSKKKGKE</sequence>
<evidence type="ECO:0000256" key="1">
    <source>
        <dbReference type="SAM" id="MobiDB-lite"/>
    </source>
</evidence>
<evidence type="ECO:0000313" key="2">
    <source>
        <dbReference type="EMBL" id="VFQ99276.1"/>
    </source>
</evidence>
<organism evidence="2 3">
    <name type="scientific">Cuscuta campestris</name>
    <dbReference type="NCBI Taxonomy" id="132261"/>
    <lineage>
        <taxon>Eukaryota</taxon>
        <taxon>Viridiplantae</taxon>
        <taxon>Streptophyta</taxon>
        <taxon>Embryophyta</taxon>
        <taxon>Tracheophyta</taxon>
        <taxon>Spermatophyta</taxon>
        <taxon>Magnoliopsida</taxon>
        <taxon>eudicotyledons</taxon>
        <taxon>Gunneridae</taxon>
        <taxon>Pentapetalae</taxon>
        <taxon>asterids</taxon>
        <taxon>lamiids</taxon>
        <taxon>Solanales</taxon>
        <taxon>Convolvulaceae</taxon>
        <taxon>Cuscuteae</taxon>
        <taxon>Cuscuta</taxon>
        <taxon>Cuscuta subgen. Grammica</taxon>
        <taxon>Cuscuta sect. Cleistogrammica</taxon>
    </lineage>
</organism>
<feature type="compositionally biased region" description="Acidic residues" evidence="1">
    <location>
        <begin position="157"/>
        <end position="166"/>
    </location>
</feature>
<feature type="compositionally biased region" description="Basic and acidic residues" evidence="1">
    <location>
        <begin position="167"/>
        <end position="181"/>
    </location>
</feature>
<accession>A0A484NFS1</accession>
<reference evidence="2 3" key="1">
    <citation type="submission" date="2018-04" db="EMBL/GenBank/DDBJ databases">
        <authorList>
            <person name="Vogel A."/>
        </authorList>
    </citation>
    <scope>NUCLEOTIDE SEQUENCE [LARGE SCALE GENOMIC DNA]</scope>
</reference>
<dbReference type="EMBL" id="OOIL02006652">
    <property type="protein sequence ID" value="VFQ99276.1"/>
    <property type="molecule type" value="Genomic_DNA"/>
</dbReference>
<proteinExistence type="predicted"/>
<protein>
    <submittedName>
        <fullName evidence="2">Uncharacterized protein</fullName>
    </submittedName>
</protein>
<dbReference type="AlphaFoldDB" id="A0A484NFS1"/>
<name>A0A484NFS1_9ASTE</name>
<dbReference type="Proteomes" id="UP000595140">
    <property type="component" value="Unassembled WGS sequence"/>
</dbReference>
<gene>
    <name evidence="2" type="ORF">CCAM_LOCUS41052</name>
</gene>
<feature type="region of interest" description="Disordered" evidence="1">
    <location>
        <begin position="156"/>
        <end position="181"/>
    </location>
</feature>
<evidence type="ECO:0000313" key="3">
    <source>
        <dbReference type="Proteomes" id="UP000595140"/>
    </source>
</evidence>
<keyword evidence="3" id="KW-1185">Reference proteome</keyword>